<accession>A0A2P6C837</accession>
<dbReference type="AlphaFoldDB" id="A0A2P6C837"/>
<sequence>MTQKEKGKFCSSCSKTVIDFTKKTTSEITDYLIKNKKKRVCGHFYKKQLNSITIEIPKVVFDQHLSFQKLFVLSLFFVMGTTLFSCQYTDGKKQKIQDVVIIDTINNIKKETNSLENILKEDTIIVTKKEILPHSPATTRITVCNTNLKNDEPIEIVTTGEVVEELKIDGVIEFNEIEEEEIIMGFIIEQSPKFKESEENTQKNFEKRIKIFFEENFNTKPSQKLDLKKGKHQIYTEFIVDKKGYVTDIKAKSSNRKLEKEVIKALKKLPQLIPGKQADKIVKTKYNLPISIIID</sequence>
<dbReference type="Proteomes" id="UP000247345">
    <property type="component" value="Unassembled WGS sequence"/>
</dbReference>
<comment type="caution">
    <text evidence="1">The sequence shown here is derived from an EMBL/GenBank/DDBJ whole genome shotgun (WGS) entry which is preliminary data.</text>
</comment>
<dbReference type="Gene3D" id="3.30.1150.10">
    <property type="match status" value="1"/>
</dbReference>
<evidence type="ECO:0000313" key="2">
    <source>
        <dbReference type="Proteomes" id="UP000247345"/>
    </source>
</evidence>
<proteinExistence type="predicted"/>
<name>A0A2P6C837_9FLAO</name>
<dbReference type="EMBL" id="MSCK01000002">
    <property type="protein sequence ID" value="PQJ69098.1"/>
    <property type="molecule type" value="Genomic_DNA"/>
</dbReference>
<evidence type="ECO:0008006" key="3">
    <source>
        <dbReference type="Google" id="ProtNLM"/>
    </source>
</evidence>
<protein>
    <recommendedName>
        <fullName evidence="3">TonB C-terminal domain-containing protein</fullName>
    </recommendedName>
</protein>
<reference evidence="1 2" key="1">
    <citation type="submission" date="2016-12" db="EMBL/GenBank/DDBJ databases">
        <title>Trade-off between light-utilization and light-protection in marine flavobacteria.</title>
        <authorList>
            <person name="Kumagai Y."/>
            <person name="Yoshizawa S."/>
            <person name="Kogure K."/>
            <person name="Iwasaki W."/>
        </authorList>
    </citation>
    <scope>NUCLEOTIDE SEQUENCE [LARGE SCALE GENOMIC DNA]</scope>
    <source>
        <strain evidence="1 2">KCTC 12100</strain>
    </source>
</reference>
<evidence type="ECO:0000313" key="1">
    <source>
        <dbReference type="EMBL" id="PQJ69098.1"/>
    </source>
</evidence>
<keyword evidence="2" id="KW-1185">Reference proteome</keyword>
<dbReference type="SUPFAM" id="SSF74653">
    <property type="entry name" value="TolA/TonB C-terminal domain"/>
    <property type="match status" value="1"/>
</dbReference>
<organism evidence="1 2">
    <name type="scientific">Polaribacter butkevichii</name>
    <dbReference type="NCBI Taxonomy" id="218490"/>
    <lineage>
        <taxon>Bacteria</taxon>
        <taxon>Pseudomonadati</taxon>
        <taxon>Bacteroidota</taxon>
        <taxon>Flavobacteriia</taxon>
        <taxon>Flavobacteriales</taxon>
        <taxon>Flavobacteriaceae</taxon>
    </lineage>
</organism>
<gene>
    <name evidence="1" type="ORF">BTO14_13795</name>
</gene>